<reference evidence="3" key="1">
    <citation type="submission" date="2016-06" db="UniProtKB">
        <authorList>
            <consortium name="WormBaseParasite"/>
        </authorList>
    </citation>
    <scope>IDENTIFICATION</scope>
</reference>
<dbReference type="WBParaSite" id="SSLN_0000068201-mRNA-1">
    <property type="protein sequence ID" value="SSLN_0000068201-mRNA-1"/>
    <property type="gene ID" value="SSLN_0000068201"/>
</dbReference>
<dbReference type="Proteomes" id="UP000275846">
    <property type="component" value="Unassembled WGS sequence"/>
</dbReference>
<proteinExistence type="predicted"/>
<protein>
    <submittedName>
        <fullName evidence="1 3">Uncharacterized protein</fullName>
    </submittedName>
</protein>
<accession>A0A183S8V3</accession>
<organism evidence="3">
    <name type="scientific">Schistocephalus solidus</name>
    <name type="common">Tapeworm</name>
    <dbReference type="NCBI Taxonomy" id="70667"/>
    <lineage>
        <taxon>Eukaryota</taxon>
        <taxon>Metazoa</taxon>
        <taxon>Spiralia</taxon>
        <taxon>Lophotrochozoa</taxon>
        <taxon>Platyhelminthes</taxon>
        <taxon>Cestoda</taxon>
        <taxon>Eucestoda</taxon>
        <taxon>Diphyllobothriidea</taxon>
        <taxon>Diphyllobothriidae</taxon>
        <taxon>Schistocephalus</taxon>
    </lineage>
</organism>
<reference evidence="1 2" key="2">
    <citation type="submission" date="2018-11" db="EMBL/GenBank/DDBJ databases">
        <authorList>
            <consortium name="Pathogen Informatics"/>
        </authorList>
    </citation>
    <scope>NUCLEOTIDE SEQUENCE [LARGE SCALE GENOMIC DNA]</scope>
    <source>
        <strain evidence="1 2">NST_G2</strain>
    </source>
</reference>
<evidence type="ECO:0000313" key="2">
    <source>
        <dbReference type="Proteomes" id="UP000275846"/>
    </source>
</evidence>
<keyword evidence="2" id="KW-1185">Reference proteome</keyword>
<name>A0A183S8V3_SCHSO</name>
<sequence>MIQGRLRGMGDTDNLRAVDVALGRITDLQTILRIAGSFRGSRFGETALALELQGQCSNTGVFDSPLGSTLHREQTVLKLNFVTYGQASCLHPQPTFSTGARLPNARYQDMFMWQRIVCSVLDGASVELLGCL</sequence>
<evidence type="ECO:0000313" key="3">
    <source>
        <dbReference type="WBParaSite" id="SSLN_0000068201-mRNA-1"/>
    </source>
</evidence>
<evidence type="ECO:0000313" key="1">
    <source>
        <dbReference type="EMBL" id="VDL85967.1"/>
    </source>
</evidence>
<dbReference type="EMBL" id="UYSU01000554">
    <property type="protein sequence ID" value="VDL85967.1"/>
    <property type="molecule type" value="Genomic_DNA"/>
</dbReference>
<dbReference type="AlphaFoldDB" id="A0A183S8V3"/>
<gene>
    <name evidence="1" type="ORF">SSLN_LOCUS651</name>
</gene>